<protein>
    <recommendedName>
        <fullName evidence="3">Sialidase domain-containing protein</fullName>
    </recommendedName>
</protein>
<evidence type="ECO:0008006" key="3">
    <source>
        <dbReference type="Google" id="ProtNLM"/>
    </source>
</evidence>
<keyword evidence="2" id="KW-1185">Reference proteome</keyword>
<accession>A0ABW6RS66</accession>
<dbReference type="Gene3D" id="2.120.10.70">
    <property type="entry name" value="Fucose-specific lectin"/>
    <property type="match status" value="1"/>
</dbReference>
<dbReference type="Proteomes" id="UP001601976">
    <property type="component" value="Unassembled WGS sequence"/>
</dbReference>
<reference evidence="1 2" key="1">
    <citation type="submission" date="2024-10" db="EMBL/GenBank/DDBJ databases">
        <title>The Natural Products Discovery Center: Release of the First 8490 Sequenced Strains for Exploring Actinobacteria Biosynthetic Diversity.</title>
        <authorList>
            <person name="Kalkreuter E."/>
            <person name="Kautsar S.A."/>
            <person name="Yang D."/>
            <person name="Bader C.D."/>
            <person name="Teijaro C.N."/>
            <person name="Fluegel L."/>
            <person name="Davis C.M."/>
            <person name="Simpson J.R."/>
            <person name="Lauterbach L."/>
            <person name="Steele A.D."/>
            <person name="Gui C."/>
            <person name="Meng S."/>
            <person name="Li G."/>
            <person name="Viehrig K."/>
            <person name="Ye F."/>
            <person name="Su P."/>
            <person name="Kiefer A.F."/>
            <person name="Nichols A."/>
            <person name="Cepeda A.J."/>
            <person name="Yan W."/>
            <person name="Fan B."/>
            <person name="Jiang Y."/>
            <person name="Adhikari A."/>
            <person name="Zheng C.-J."/>
            <person name="Schuster L."/>
            <person name="Cowan T.M."/>
            <person name="Smanski M.J."/>
            <person name="Chevrette M.G."/>
            <person name="De Carvalho L.P.S."/>
            <person name="Shen B."/>
        </authorList>
    </citation>
    <scope>NUCLEOTIDE SEQUENCE [LARGE SCALE GENOMIC DNA]</scope>
    <source>
        <strain evidence="1 2">NPDC003029</strain>
    </source>
</reference>
<gene>
    <name evidence="1" type="ORF">ACFYWW_34135</name>
</gene>
<dbReference type="RefSeq" id="WP_387899595.1">
    <property type="nucleotide sequence ID" value="NZ_JBIAPK010000017.1"/>
</dbReference>
<comment type="caution">
    <text evidence="1">The sequence shown here is derived from an EMBL/GenBank/DDBJ whole genome shotgun (WGS) entry which is preliminary data.</text>
</comment>
<organism evidence="1 2">
    <name type="scientific">Streptomyces flavidovirens</name>
    <dbReference type="NCBI Taxonomy" id="67298"/>
    <lineage>
        <taxon>Bacteria</taxon>
        <taxon>Bacillati</taxon>
        <taxon>Actinomycetota</taxon>
        <taxon>Actinomycetes</taxon>
        <taxon>Kitasatosporales</taxon>
        <taxon>Streptomycetaceae</taxon>
        <taxon>Streptomyces</taxon>
    </lineage>
</organism>
<evidence type="ECO:0000313" key="2">
    <source>
        <dbReference type="Proteomes" id="UP001601976"/>
    </source>
</evidence>
<dbReference type="SUPFAM" id="SSF89372">
    <property type="entry name" value="Fucose-specific lectin"/>
    <property type="match status" value="2"/>
</dbReference>
<evidence type="ECO:0000313" key="1">
    <source>
        <dbReference type="EMBL" id="MFF3343668.1"/>
    </source>
</evidence>
<proteinExistence type="predicted"/>
<dbReference type="EMBL" id="JBIAPK010000017">
    <property type="protein sequence ID" value="MFF3343668.1"/>
    <property type="molecule type" value="Genomic_DNA"/>
</dbReference>
<name>A0ABW6RS66_9ACTN</name>
<sequence length="651" mass="70434">MPELPTTAGERLERLRDLLSGERGKTRTGRRLQLSRGQNVLVAAMLHAAARLDAEQPLTDLEQRLVDALRVVVPDEEICAFGREYQDGAAHAKAELFPQAVSRLPVEAGYGMTDLVADLSGMAEEIVAQPNVSIVDVTTVAEGESLDSPEFVAAQEEYGTGAMVLTGPPLDDAARSGAMQVRLQMTRFKCVRATGDTALGPRDEIYWVAAAGADSRDKKTFSSQEFGSLTSGSWRDFPAGTVLFSGQVQQTVLTNVECWERDDGGIWRELQKKLAELAETCVDAAVDIVENGEKEDASLAVVIAIVAALLSLLLEWLINDDDLVGERSVALNRRALVALAAQPDREDHWNFSANGHYQLYLRLNSSSAASKLVVTSTTDGVNWTAPSALSDHMSLAGPALAPWGTNGAIAVHRGFGNEELWWTQLNAAAGTWSDDAKLGSHMSATTPGLGRYGSKLHCVHRGYSGTDELWWTTYDGSGWSADTRLPGNHSVAGPALAEYGGKLYCVYRGGDDQYLWVTAYDGSEWSPAAKIPSASSAAGPALAVYKEKLYCVHRGSNDDAKLYWTRFDGKNWSADAAIGTHSSRENPALAVFKDRLYVIHRGNNSENLWSAYFNGSTWSPNIKLDSLSSDAGPALTVVGDKMYCLHRRGGI</sequence>